<feature type="domain" description="Putative Flp pilus-assembly TadG-like N-terminal" evidence="1">
    <location>
        <begin position="25"/>
        <end position="65"/>
    </location>
</feature>
<evidence type="ECO:0000313" key="2">
    <source>
        <dbReference type="EMBL" id="VEF42180.1"/>
    </source>
</evidence>
<dbReference type="OrthoDB" id="5670502at2"/>
<dbReference type="InterPro" id="IPR028087">
    <property type="entry name" value="Tad_N"/>
</dbReference>
<organism evidence="2 3">
    <name type="scientific">Aggregatibacter aphrophilus ATCC 33389</name>
    <dbReference type="NCBI Taxonomy" id="985008"/>
    <lineage>
        <taxon>Bacteria</taxon>
        <taxon>Pseudomonadati</taxon>
        <taxon>Pseudomonadota</taxon>
        <taxon>Gammaproteobacteria</taxon>
        <taxon>Pasteurellales</taxon>
        <taxon>Pasteurellaceae</taxon>
        <taxon>Aggregatibacter</taxon>
    </lineage>
</organism>
<gene>
    <name evidence="2" type="ORF">NCTC5906_00829</name>
</gene>
<accession>A0A3S4S3B2</accession>
<dbReference type="InterPro" id="IPR036465">
    <property type="entry name" value="vWFA_dom_sf"/>
</dbReference>
<dbReference type="AlphaFoldDB" id="A0A3S4S3B2"/>
<dbReference type="Pfam" id="PF13400">
    <property type="entry name" value="Tad"/>
    <property type="match status" value="1"/>
</dbReference>
<dbReference type="SUPFAM" id="SSF53300">
    <property type="entry name" value="vWA-like"/>
    <property type="match status" value="1"/>
</dbReference>
<dbReference type="EMBL" id="LR134327">
    <property type="protein sequence ID" value="VEF42180.1"/>
    <property type="molecule type" value="Genomic_DNA"/>
</dbReference>
<evidence type="ECO:0000259" key="1">
    <source>
        <dbReference type="Pfam" id="PF13400"/>
    </source>
</evidence>
<dbReference type="Proteomes" id="UP000272690">
    <property type="component" value="Chromosome"/>
</dbReference>
<dbReference type="Gene3D" id="3.40.50.410">
    <property type="entry name" value="von Willebrand factor, type A domain"/>
    <property type="match status" value="2"/>
</dbReference>
<dbReference type="RefSeq" id="WP_032995275.1">
    <property type="nucleotide sequence ID" value="NZ_AEWB02000016.1"/>
</dbReference>
<proteinExistence type="predicted"/>
<name>A0A3S4S3B2_AGGAP</name>
<evidence type="ECO:0000313" key="3">
    <source>
        <dbReference type="Proteomes" id="UP000272690"/>
    </source>
</evidence>
<protein>
    <submittedName>
        <fullName evidence="2">Flp pilus assembly protein TadG</fullName>
    </submittedName>
</protein>
<sequence length="588" mass="66547">MKKFNMTMNLFYMLKRFYHDKKGVYAVMTALLAFPLLFLIAFAVDGSGILLDRARLAQATEQAALLLTTENNQYRADKSNLSNVQVTDEEIKNAKGSFRTAQEQKENAQALKRNQELVQGMVKLYLRSYDKEQKNSSPITIPKNFTAECKSQTDTRTNGESSSVACLVEGNVERRFWLPWSYTLTSNNRNTVDINSGKSYAVKEKDILTPIDLMLVNDLSYSMNKDPNGEFKGTSKIKSLRRVVAQIANTLIPETPAKNISPYNRIGLAPFGLGAQQAGKKDISQIKKCVLPFYGTDTEVKIKVWSGENKTTYDKLKNKVKLYKSNDYSDLLTSYEKNKYMYIKDSAVKLANLFLTEYIDNTIFLDKSKTRGNDPFVEVFYKYFNINSTLNKIKDFKGEDINYDINFDKSEFCFSNNRDSTVTDIWFNQKDAGKLTSVMEKTQPGGWTLSSSGLLVGANLMVNTNKDALPSKIRTNTQRIILVLSDGVDTALPTLTGELLDAGMCPKIREKLDSLQDKNYRQLPTKIAFVIFGYRQSAAQKASWERCVGKGNYFIADNEEQLLKAFKQIIGFEEEVGRSSSVTPKLFK</sequence>
<dbReference type="GeneID" id="49635245"/>
<reference evidence="2 3" key="1">
    <citation type="submission" date="2018-12" db="EMBL/GenBank/DDBJ databases">
        <authorList>
            <consortium name="Pathogen Informatics"/>
        </authorList>
    </citation>
    <scope>NUCLEOTIDE SEQUENCE [LARGE SCALE GENOMIC DNA]</scope>
    <source>
        <strain evidence="2 3">NCTC5906</strain>
    </source>
</reference>